<proteinExistence type="predicted"/>
<protein>
    <submittedName>
        <fullName evidence="1">Uncharacterized protein</fullName>
    </submittedName>
</protein>
<name>A0A9Q1FCK1_SYNKA</name>
<dbReference type="EMBL" id="JAINUF010000006">
    <property type="protein sequence ID" value="KAJ8355714.1"/>
    <property type="molecule type" value="Genomic_DNA"/>
</dbReference>
<keyword evidence="2" id="KW-1185">Reference proteome</keyword>
<reference evidence="1" key="1">
    <citation type="journal article" date="2023" name="Science">
        <title>Genome structures resolve the early diversification of teleost fishes.</title>
        <authorList>
            <person name="Parey E."/>
            <person name="Louis A."/>
            <person name="Montfort J."/>
            <person name="Bouchez O."/>
            <person name="Roques C."/>
            <person name="Iampietro C."/>
            <person name="Lluch J."/>
            <person name="Castinel A."/>
            <person name="Donnadieu C."/>
            <person name="Desvignes T."/>
            <person name="Floi Bucao C."/>
            <person name="Jouanno E."/>
            <person name="Wen M."/>
            <person name="Mejri S."/>
            <person name="Dirks R."/>
            <person name="Jansen H."/>
            <person name="Henkel C."/>
            <person name="Chen W.J."/>
            <person name="Zahm M."/>
            <person name="Cabau C."/>
            <person name="Klopp C."/>
            <person name="Thompson A.W."/>
            <person name="Robinson-Rechavi M."/>
            <person name="Braasch I."/>
            <person name="Lecointre G."/>
            <person name="Bobe J."/>
            <person name="Postlethwait J.H."/>
            <person name="Berthelot C."/>
            <person name="Roest Crollius H."/>
            <person name="Guiguen Y."/>
        </authorList>
    </citation>
    <scope>NUCLEOTIDE SEQUENCE</scope>
    <source>
        <strain evidence="1">WJC10195</strain>
    </source>
</reference>
<dbReference type="Proteomes" id="UP001152622">
    <property type="component" value="Chromosome 6"/>
</dbReference>
<comment type="caution">
    <text evidence="1">The sequence shown here is derived from an EMBL/GenBank/DDBJ whole genome shotgun (WGS) entry which is preliminary data.</text>
</comment>
<evidence type="ECO:0000313" key="1">
    <source>
        <dbReference type="EMBL" id="KAJ8355714.1"/>
    </source>
</evidence>
<gene>
    <name evidence="1" type="ORF">SKAU_G00185080</name>
</gene>
<accession>A0A9Q1FCK1</accession>
<evidence type="ECO:0000313" key="2">
    <source>
        <dbReference type="Proteomes" id="UP001152622"/>
    </source>
</evidence>
<sequence length="75" mass="8560">MRFYQISLRENGAYSDLLPEAGGESAYQRVDYICCIGIHAALTTKNTQGVKCNNIHPRRNSWLDRATVQQMQDQI</sequence>
<organism evidence="1 2">
    <name type="scientific">Synaphobranchus kaupii</name>
    <name type="common">Kaup's arrowtooth eel</name>
    <dbReference type="NCBI Taxonomy" id="118154"/>
    <lineage>
        <taxon>Eukaryota</taxon>
        <taxon>Metazoa</taxon>
        <taxon>Chordata</taxon>
        <taxon>Craniata</taxon>
        <taxon>Vertebrata</taxon>
        <taxon>Euteleostomi</taxon>
        <taxon>Actinopterygii</taxon>
        <taxon>Neopterygii</taxon>
        <taxon>Teleostei</taxon>
        <taxon>Anguilliformes</taxon>
        <taxon>Synaphobranchidae</taxon>
        <taxon>Synaphobranchus</taxon>
    </lineage>
</organism>
<dbReference type="AlphaFoldDB" id="A0A9Q1FCK1"/>